<dbReference type="SUPFAM" id="SSF52058">
    <property type="entry name" value="L domain-like"/>
    <property type="match status" value="1"/>
</dbReference>
<evidence type="ECO:0000256" key="4">
    <source>
        <dbReference type="SAM" id="MobiDB-lite"/>
    </source>
</evidence>
<dbReference type="GeneTree" id="ENSGT00940000157992"/>
<evidence type="ECO:0000313" key="6">
    <source>
        <dbReference type="Proteomes" id="UP000694380"/>
    </source>
</evidence>
<sequence length="835" mass="92781">MAERGGEEDGTGGLPPSPAQLLGGVPLGPTPPGDGPRLGQAELSGCYPEPEPQAGEEDSDSDLDPDPQPMEEHFDGVLDEGTVAEALYKLGRSAPGAKFVYLNLSLSGRNLSDISILSRYIHLEKLELSYNKINDLSCVSHMPYLLELDASNNELTTYFDFKPPKNLKEVDFSYNQIPEMRDLSAYQSLTKLTLDHNNIEEIKGLEKCRSLTFLSLAHNRITTISGLKNLPVKILCLCSNQIEKITGLEDLKVLQNLDLSSNKISSLEGLEEHDLLEVINLENNQISELGELEYIEDLPLLRVLNLLRNPVQEQTDYWLLVIFILLRLTELDHRKIKVEEKVAAVNKYDPPPEVVAAKDHMTHIMYSMIQPQRIFDSTLPSLDAPYPMLILVGPVACGKRELSHRICRQFNNFFRYSPCHTTRASYFGEDNRLDYYFISQEVFDNMLNMGKFIATYKYSSHYYGLGRETVESIAREGLASCAHLEIEGVQSLKNTYFEPRYILLVPMNKEKYEGHLRRKGLFSRPEIETAVSRVDMYIKINQDFPGYFDAVINMDDYDEAYTQLSLLIKEYLGMVQPSDLDSSWVLDDKAVTDFSSLSFGDHKALTSGGTIRIAQPSDINEFSDSSAKNYSARISAKLAAQKTPAEEASLQRRQCAARQALLGKAPSAYGQLFQRHLASTPAAISPHRLLEPPSYTSMLPSGSNVTQDRSLPPASPDTRSSRMKSRVRSRESRATSGLSIMSSAGAFSTESLSARSPVPSARYSEEANAECGDIGGVRNGMESLKDAELSSDTLEKKASKSKSGSPHVPQIANRPGSNTKPVLPPIPSGRKKTNP</sequence>
<dbReference type="CDD" id="cd00071">
    <property type="entry name" value="GMPK"/>
    <property type="match status" value="1"/>
</dbReference>
<dbReference type="FunFam" id="3.80.10.10:FF:000813">
    <property type="entry name" value="Leucine rich repeats and guanylate kinase domain containing"/>
    <property type="match status" value="1"/>
</dbReference>
<organism evidence="5 6">
    <name type="scientific">Chrysemys picta bellii</name>
    <name type="common">Western painted turtle</name>
    <name type="synonym">Emys bellii</name>
    <dbReference type="NCBI Taxonomy" id="8478"/>
    <lineage>
        <taxon>Eukaryota</taxon>
        <taxon>Metazoa</taxon>
        <taxon>Chordata</taxon>
        <taxon>Craniata</taxon>
        <taxon>Vertebrata</taxon>
        <taxon>Euteleostomi</taxon>
        <taxon>Archelosauria</taxon>
        <taxon>Testudinata</taxon>
        <taxon>Testudines</taxon>
        <taxon>Cryptodira</taxon>
        <taxon>Durocryptodira</taxon>
        <taxon>Testudinoidea</taxon>
        <taxon>Emydidae</taxon>
        <taxon>Chrysemys</taxon>
    </lineage>
</organism>
<dbReference type="GO" id="GO:0004385">
    <property type="term" value="F:GMP kinase activity"/>
    <property type="evidence" value="ECO:0007669"/>
    <property type="project" value="TreeGrafter"/>
</dbReference>
<dbReference type="InterPro" id="IPR008144">
    <property type="entry name" value="Guanylate_kin-like_dom"/>
</dbReference>
<feature type="compositionally biased region" description="Acidic residues" evidence="4">
    <location>
        <begin position="54"/>
        <end position="65"/>
    </location>
</feature>
<dbReference type="Gene3D" id="3.40.50.300">
    <property type="entry name" value="P-loop containing nucleotide triphosphate hydrolases"/>
    <property type="match status" value="1"/>
</dbReference>
<dbReference type="FunFam" id="3.80.10.10:FF:000191">
    <property type="entry name" value="Leucine rich repeats and guanylate kinase domain containing"/>
    <property type="match status" value="1"/>
</dbReference>
<dbReference type="SMART" id="SM00365">
    <property type="entry name" value="LRR_SD22"/>
    <property type="match status" value="6"/>
</dbReference>
<dbReference type="InterPro" id="IPR008145">
    <property type="entry name" value="GK/Ca_channel_bsu"/>
</dbReference>
<dbReference type="Pfam" id="PF12799">
    <property type="entry name" value="LRR_4"/>
    <property type="match status" value="1"/>
</dbReference>
<feature type="compositionally biased region" description="Polar residues" evidence="4">
    <location>
        <begin position="694"/>
        <end position="709"/>
    </location>
</feature>
<dbReference type="OrthoDB" id="6334211at2759"/>
<dbReference type="FunFam" id="3.40.50.300:FF:000828">
    <property type="entry name" value="leucine-rich repeat and guanylate kinase domain-containing protein-like"/>
    <property type="match status" value="1"/>
</dbReference>
<dbReference type="Gene3D" id="3.80.10.10">
    <property type="entry name" value="Ribonuclease Inhibitor"/>
    <property type="match status" value="2"/>
</dbReference>
<dbReference type="InterPro" id="IPR027417">
    <property type="entry name" value="P-loop_NTPase"/>
</dbReference>
<reference evidence="5" key="1">
    <citation type="submission" date="2025-08" db="UniProtKB">
        <authorList>
            <consortium name="Ensembl"/>
        </authorList>
    </citation>
    <scope>IDENTIFICATION</scope>
</reference>
<keyword evidence="2" id="KW-0808">Transferase</keyword>
<evidence type="ECO:0000256" key="3">
    <source>
        <dbReference type="ARBA" id="ARBA00022737"/>
    </source>
</evidence>
<feature type="region of interest" description="Disordered" evidence="4">
    <location>
        <begin position="688"/>
        <end position="835"/>
    </location>
</feature>
<dbReference type="Pfam" id="PF14580">
    <property type="entry name" value="LRR_9"/>
    <property type="match status" value="1"/>
</dbReference>
<dbReference type="InterPro" id="IPR032675">
    <property type="entry name" value="LRR_dom_sf"/>
</dbReference>
<reference evidence="5" key="2">
    <citation type="submission" date="2025-09" db="UniProtKB">
        <authorList>
            <consortium name="Ensembl"/>
        </authorList>
    </citation>
    <scope>IDENTIFICATION</scope>
</reference>
<dbReference type="InterPro" id="IPR001611">
    <property type="entry name" value="Leu-rich_rpt"/>
</dbReference>
<accession>A0A8C3HE12</accession>
<feature type="region of interest" description="Disordered" evidence="4">
    <location>
        <begin position="1"/>
        <end position="73"/>
    </location>
</feature>
<keyword evidence="3" id="KW-0677">Repeat</keyword>
<keyword evidence="1" id="KW-0433">Leucine-rich repeat</keyword>
<keyword evidence="6" id="KW-1185">Reference proteome</keyword>
<dbReference type="Pfam" id="PF00625">
    <property type="entry name" value="Guanylate_kin"/>
    <property type="match status" value="1"/>
</dbReference>
<evidence type="ECO:0000256" key="2">
    <source>
        <dbReference type="ARBA" id="ARBA00022679"/>
    </source>
</evidence>
<dbReference type="PANTHER" id="PTHR23117:SF18">
    <property type="entry name" value="LEUCINE-RICH REPEAT AND GUANYLATE KINASE DOMAIN-CONTAINING PROTEIN"/>
    <property type="match status" value="1"/>
</dbReference>
<dbReference type="Proteomes" id="UP000694380">
    <property type="component" value="Unplaced"/>
</dbReference>
<dbReference type="SMART" id="SM00072">
    <property type="entry name" value="GuKc"/>
    <property type="match status" value="1"/>
</dbReference>
<gene>
    <name evidence="5" type="primary">LRGUK</name>
</gene>
<dbReference type="PROSITE" id="PS51450">
    <property type="entry name" value="LRR"/>
    <property type="match status" value="5"/>
</dbReference>
<name>A0A8C3HE12_CHRPI</name>
<dbReference type="InterPro" id="IPR025875">
    <property type="entry name" value="Leu-rich_rpt_4"/>
</dbReference>
<dbReference type="PANTHER" id="PTHR23117">
    <property type="entry name" value="GUANYLATE KINASE-RELATED"/>
    <property type="match status" value="1"/>
</dbReference>
<evidence type="ECO:0000313" key="5">
    <source>
        <dbReference type="Ensembl" id="ENSCPBP00000016720.1"/>
    </source>
</evidence>
<dbReference type="GO" id="GO:0005829">
    <property type="term" value="C:cytosol"/>
    <property type="evidence" value="ECO:0007669"/>
    <property type="project" value="TreeGrafter"/>
</dbReference>
<evidence type="ECO:0000256" key="1">
    <source>
        <dbReference type="ARBA" id="ARBA00022614"/>
    </source>
</evidence>
<dbReference type="AlphaFoldDB" id="A0A8C3HE12"/>
<dbReference type="SUPFAM" id="SSF52540">
    <property type="entry name" value="P-loop containing nucleoside triphosphate hydrolases"/>
    <property type="match status" value="1"/>
</dbReference>
<dbReference type="PROSITE" id="PS50052">
    <property type="entry name" value="GUANYLATE_KINASE_2"/>
    <property type="match status" value="1"/>
</dbReference>
<dbReference type="Ensembl" id="ENSCPBT00000019766.1">
    <property type="protein sequence ID" value="ENSCPBP00000016720.1"/>
    <property type="gene ID" value="ENSCPBG00000012301.1"/>
</dbReference>
<feature type="compositionally biased region" description="Basic and acidic residues" evidence="4">
    <location>
        <begin position="783"/>
        <end position="798"/>
    </location>
</feature>
<protein>
    <submittedName>
        <fullName evidence="5">Leucine rich repeats and guanylate kinase domain containing</fullName>
    </submittedName>
</protein>
<proteinExistence type="predicted"/>
<feature type="compositionally biased region" description="Polar residues" evidence="4">
    <location>
        <begin position="734"/>
        <end position="754"/>
    </location>
</feature>